<feature type="transmembrane region" description="Helical" evidence="2">
    <location>
        <begin position="165"/>
        <end position="186"/>
    </location>
</feature>
<reference evidence="3 4" key="1">
    <citation type="submission" date="2016-05" db="EMBL/GenBank/DDBJ databases">
        <title>A degradative enzymes factory behind the ericoid mycorrhizal symbiosis.</title>
        <authorList>
            <consortium name="DOE Joint Genome Institute"/>
            <person name="Martino E."/>
            <person name="Morin E."/>
            <person name="Grelet G."/>
            <person name="Kuo A."/>
            <person name="Kohler A."/>
            <person name="Daghino S."/>
            <person name="Barry K."/>
            <person name="Choi C."/>
            <person name="Cichocki N."/>
            <person name="Clum A."/>
            <person name="Copeland A."/>
            <person name="Hainaut M."/>
            <person name="Haridas S."/>
            <person name="Labutti K."/>
            <person name="Lindquist E."/>
            <person name="Lipzen A."/>
            <person name="Khouja H.-R."/>
            <person name="Murat C."/>
            <person name="Ohm R."/>
            <person name="Olson A."/>
            <person name="Spatafora J."/>
            <person name="Veneault-Fourrey C."/>
            <person name="Henrissat B."/>
            <person name="Grigoriev I."/>
            <person name="Martin F."/>
            <person name="Perotto S."/>
        </authorList>
    </citation>
    <scope>NUCLEOTIDE SEQUENCE [LARGE SCALE GENOMIC DNA]</scope>
    <source>
        <strain evidence="3 4">UAMH 7357</strain>
    </source>
</reference>
<evidence type="ECO:0000313" key="3">
    <source>
        <dbReference type="EMBL" id="PMD24097.1"/>
    </source>
</evidence>
<evidence type="ECO:0000313" key="4">
    <source>
        <dbReference type="Proteomes" id="UP000235672"/>
    </source>
</evidence>
<organism evidence="3 4">
    <name type="scientific">Hyaloscypha hepaticicola</name>
    <dbReference type="NCBI Taxonomy" id="2082293"/>
    <lineage>
        <taxon>Eukaryota</taxon>
        <taxon>Fungi</taxon>
        <taxon>Dikarya</taxon>
        <taxon>Ascomycota</taxon>
        <taxon>Pezizomycotina</taxon>
        <taxon>Leotiomycetes</taxon>
        <taxon>Helotiales</taxon>
        <taxon>Hyaloscyphaceae</taxon>
        <taxon>Hyaloscypha</taxon>
    </lineage>
</organism>
<keyword evidence="2" id="KW-0812">Transmembrane</keyword>
<proteinExistence type="predicted"/>
<protein>
    <recommendedName>
        <fullName evidence="5">C6 transcription factor</fullName>
    </recommendedName>
</protein>
<feature type="region of interest" description="Disordered" evidence="1">
    <location>
        <begin position="1"/>
        <end position="41"/>
    </location>
</feature>
<name>A0A2J6QCW0_9HELO</name>
<feature type="compositionally biased region" description="Low complexity" evidence="1">
    <location>
        <begin position="17"/>
        <end position="33"/>
    </location>
</feature>
<feature type="transmembrane region" description="Helical" evidence="2">
    <location>
        <begin position="49"/>
        <end position="69"/>
    </location>
</feature>
<dbReference type="STRING" id="1745343.A0A2J6QCW0"/>
<evidence type="ECO:0000256" key="1">
    <source>
        <dbReference type="SAM" id="MobiDB-lite"/>
    </source>
</evidence>
<accession>A0A2J6QCW0</accession>
<dbReference type="OrthoDB" id="60858at2759"/>
<sequence>MVSTRGHPKEFPEPDLTPTKSSPSTPSKSSRSSRGARKGQWSHTPSNLAIIWLFVSLPLVAWDTGYVMLRPLTMPGGSLHWPLYVPYDLYGRVDYIYGWKAFHAHNGFTSAQGMLNIIESLIYGYYLYILFAYGKQSKAQGHGAPKASSGGFLGQQRYVDGKMGALAVLIAYSAALMTVSKTVLYWLNEYYSGFENIGHNSATDLIFLWILPNGAWLVLPSYMIYVSGSEILQGLTIVGGGAAPSSDDTSLVKTE</sequence>
<dbReference type="EMBL" id="KZ613473">
    <property type="protein sequence ID" value="PMD24097.1"/>
    <property type="molecule type" value="Genomic_DNA"/>
</dbReference>
<dbReference type="PANTHER" id="PTHR37919:SF2">
    <property type="entry name" value="EXPERA DOMAIN-CONTAINING PROTEIN"/>
    <property type="match status" value="1"/>
</dbReference>
<keyword evidence="4" id="KW-1185">Reference proteome</keyword>
<keyword evidence="2" id="KW-0472">Membrane</keyword>
<keyword evidence="2" id="KW-1133">Transmembrane helix</keyword>
<dbReference type="AlphaFoldDB" id="A0A2J6QCW0"/>
<gene>
    <name evidence="3" type="ORF">NA56DRAFT_643377</name>
</gene>
<feature type="transmembrane region" description="Helical" evidence="2">
    <location>
        <begin position="206"/>
        <end position="225"/>
    </location>
</feature>
<dbReference type="PANTHER" id="PTHR37919">
    <property type="entry name" value="PROTEIN CBG05606"/>
    <property type="match status" value="1"/>
</dbReference>
<dbReference type="Proteomes" id="UP000235672">
    <property type="component" value="Unassembled WGS sequence"/>
</dbReference>
<evidence type="ECO:0000256" key="2">
    <source>
        <dbReference type="SAM" id="Phobius"/>
    </source>
</evidence>
<evidence type="ECO:0008006" key="5">
    <source>
        <dbReference type="Google" id="ProtNLM"/>
    </source>
</evidence>